<sequence>MAPVTQNRPEEKPEDPNSSNKLRKLMVEKVRRDRINHSIEQLRALLNPAAPPGEEPSSRLEKADILELAVGLLKRRALARVAPSYSQGFSQCLQETLRHLSLHAPLKPAEREEIKRFYVLQRAALQRHVCGEQRRRSAARKRSSLRSSARNDGTLWRPW</sequence>
<proteinExistence type="predicted"/>
<dbReference type="GO" id="GO:0006355">
    <property type="term" value="P:regulation of DNA-templated transcription"/>
    <property type="evidence" value="ECO:0007669"/>
    <property type="project" value="InterPro"/>
</dbReference>
<dbReference type="InterPro" id="IPR050370">
    <property type="entry name" value="HES_HEY"/>
</dbReference>
<dbReference type="PROSITE" id="PS51054">
    <property type="entry name" value="ORANGE"/>
    <property type="match status" value="1"/>
</dbReference>
<dbReference type="Proteomes" id="UP001178508">
    <property type="component" value="Chromosome 2"/>
</dbReference>
<evidence type="ECO:0000256" key="1">
    <source>
        <dbReference type="ARBA" id="ARBA00004123"/>
    </source>
</evidence>
<evidence type="ECO:0000256" key="6">
    <source>
        <dbReference type="SAM" id="MobiDB-lite"/>
    </source>
</evidence>
<keyword evidence="10" id="KW-1185">Reference proteome</keyword>
<evidence type="ECO:0000256" key="3">
    <source>
        <dbReference type="ARBA" id="ARBA00023015"/>
    </source>
</evidence>
<feature type="domain" description="BHLH" evidence="7">
    <location>
        <begin position="19"/>
        <end position="76"/>
    </location>
</feature>
<evidence type="ECO:0000313" key="9">
    <source>
        <dbReference type="EMBL" id="CAJ1051247.1"/>
    </source>
</evidence>
<dbReference type="EMBL" id="OY660865">
    <property type="protein sequence ID" value="CAJ1051247.1"/>
    <property type="molecule type" value="Genomic_DNA"/>
</dbReference>
<evidence type="ECO:0000256" key="2">
    <source>
        <dbReference type="ARBA" id="ARBA00022491"/>
    </source>
</evidence>
<evidence type="ECO:0000259" key="7">
    <source>
        <dbReference type="PROSITE" id="PS50888"/>
    </source>
</evidence>
<keyword evidence="2" id="KW-0678">Repressor</keyword>
<protein>
    <submittedName>
        <fullName evidence="9">Transcription factor HES-5-like</fullName>
    </submittedName>
</protein>
<keyword evidence="4" id="KW-0804">Transcription</keyword>
<organism evidence="9 10">
    <name type="scientific">Xyrichtys novacula</name>
    <name type="common">Pearly razorfish</name>
    <name type="synonym">Hemipteronotus novacula</name>
    <dbReference type="NCBI Taxonomy" id="13765"/>
    <lineage>
        <taxon>Eukaryota</taxon>
        <taxon>Metazoa</taxon>
        <taxon>Chordata</taxon>
        <taxon>Craniata</taxon>
        <taxon>Vertebrata</taxon>
        <taxon>Euteleostomi</taxon>
        <taxon>Actinopterygii</taxon>
        <taxon>Neopterygii</taxon>
        <taxon>Teleostei</taxon>
        <taxon>Neoteleostei</taxon>
        <taxon>Acanthomorphata</taxon>
        <taxon>Eupercaria</taxon>
        <taxon>Labriformes</taxon>
        <taxon>Labridae</taxon>
        <taxon>Xyrichtys</taxon>
    </lineage>
</organism>
<name>A0AAV1ER40_XYRNO</name>
<dbReference type="GO" id="GO:0005634">
    <property type="term" value="C:nucleus"/>
    <property type="evidence" value="ECO:0007669"/>
    <property type="project" value="UniProtKB-SubCell"/>
</dbReference>
<keyword evidence="3" id="KW-0805">Transcription regulation</keyword>
<evidence type="ECO:0000313" key="10">
    <source>
        <dbReference type="Proteomes" id="UP001178508"/>
    </source>
</evidence>
<dbReference type="InterPro" id="IPR036638">
    <property type="entry name" value="HLH_DNA-bd_sf"/>
</dbReference>
<feature type="region of interest" description="Disordered" evidence="6">
    <location>
        <begin position="1"/>
        <end position="22"/>
    </location>
</feature>
<evidence type="ECO:0000256" key="4">
    <source>
        <dbReference type="ARBA" id="ARBA00023163"/>
    </source>
</evidence>
<dbReference type="Gene3D" id="4.10.280.10">
    <property type="entry name" value="Helix-loop-helix DNA-binding domain"/>
    <property type="match status" value="1"/>
</dbReference>
<feature type="region of interest" description="Disordered" evidence="6">
    <location>
        <begin position="131"/>
        <end position="159"/>
    </location>
</feature>
<gene>
    <name evidence="9" type="ORF">XNOV1_A005031</name>
</gene>
<dbReference type="InterPro" id="IPR003650">
    <property type="entry name" value="Orange_dom"/>
</dbReference>
<accession>A0AAV1ER40</accession>
<dbReference type="PANTHER" id="PTHR10985">
    <property type="entry name" value="BASIC HELIX-LOOP-HELIX TRANSCRIPTION FACTOR, HES-RELATED"/>
    <property type="match status" value="1"/>
</dbReference>
<dbReference type="Pfam" id="PF00010">
    <property type="entry name" value="HLH"/>
    <property type="match status" value="1"/>
</dbReference>
<reference evidence="9" key="1">
    <citation type="submission" date="2023-08" db="EMBL/GenBank/DDBJ databases">
        <authorList>
            <person name="Alioto T."/>
            <person name="Alioto T."/>
            <person name="Gomez Garrido J."/>
        </authorList>
    </citation>
    <scope>NUCLEOTIDE SEQUENCE</scope>
</reference>
<dbReference type="AlphaFoldDB" id="A0AAV1ER40"/>
<evidence type="ECO:0000259" key="8">
    <source>
        <dbReference type="PROSITE" id="PS51054"/>
    </source>
</evidence>
<dbReference type="SMART" id="SM00353">
    <property type="entry name" value="HLH"/>
    <property type="match status" value="1"/>
</dbReference>
<comment type="subcellular location">
    <subcellularLocation>
        <location evidence="1">Nucleus</location>
    </subcellularLocation>
</comment>
<dbReference type="GO" id="GO:0003677">
    <property type="term" value="F:DNA binding"/>
    <property type="evidence" value="ECO:0007669"/>
    <property type="project" value="InterPro"/>
</dbReference>
<evidence type="ECO:0000256" key="5">
    <source>
        <dbReference type="ARBA" id="ARBA00023242"/>
    </source>
</evidence>
<dbReference type="InterPro" id="IPR011598">
    <property type="entry name" value="bHLH_dom"/>
</dbReference>
<dbReference type="PROSITE" id="PS50888">
    <property type="entry name" value="BHLH"/>
    <property type="match status" value="1"/>
</dbReference>
<dbReference type="SUPFAM" id="SSF47459">
    <property type="entry name" value="HLH, helix-loop-helix DNA-binding domain"/>
    <property type="match status" value="1"/>
</dbReference>
<keyword evidence="5" id="KW-0539">Nucleus</keyword>
<dbReference type="GO" id="GO:0046983">
    <property type="term" value="F:protein dimerization activity"/>
    <property type="evidence" value="ECO:0007669"/>
    <property type="project" value="InterPro"/>
</dbReference>
<feature type="domain" description="Orange" evidence="8">
    <location>
        <begin position="85"/>
        <end position="117"/>
    </location>
</feature>